<dbReference type="Pfam" id="PF04972">
    <property type="entry name" value="BON"/>
    <property type="match status" value="2"/>
</dbReference>
<feature type="domain" description="BON" evidence="1">
    <location>
        <begin position="269"/>
        <end position="336"/>
    </location>
</feature>
<evidence type="ECO:0000259" key="1">
    <source>
        <dbReference type="PROSITE" id="PS50914"/>
    </source>
</evidence>
<name>A0ABW0NPY9_9MICO</name>
<dbReference type="InterPro" id="IPR007055">
    <property type="entry name" value="BON_dom"/>
</dbReference>
<organism evidence="2 3">
    <name type="scientific">Lysinimonas soli</name>
    <dbReference type="NCBI Taxonomy" id="1074233"/>
    <lineage>
        <taxon>Bacteria</taxon>
        <taxon>Bacillati</taxon>
        <taxon>Actinomycetota</taxon>
        <taxon>Actinomycetes</taxon>
        <taxon>Micrococcales</taxon>
        <taxon>Microbacteriaceae</taxon>
        <taxon>Lysinimonas</taxon>
    </lineage>
</organism>
<dbReference type="RefSeq" id="WP_386739825.1">
    <property type="nucleotide sequence ID" value="NZ_JBHSMG010000002.1"/>
</dbReference>
<accession>A0ABW0NPY9</accession>
<keyword evidence="3" id="KW-1185">Reference proteome</keyword>
<sequence>MEHVMVAIRPGQGPGALAWALDYARATPSALEVIASGLESRDPRALLLVAGEQLRAAHAAVPCAMRPVSSSLAQALAESRSIDLFVVGSSGAAAKGGRLPRAEAFALLRAAAAAPCPTVIVPGSWTPADDRAHVVPWTPGERGETRELLDEVRRGAHPIRVVPTSFAPPALRGLSALGARNGRRDDGPMTAHEDRALELRIRSALDESVDLDALAVEVEASDGSIRLSGEVGSFAERLEAVELAAGVVGPDQIKNDITVRATGEGWRIPDHEVAEKVRNAVASAIGDDGEVEVEVEGHVVRLHGHVPSPTVRAQARHAAASVAGVDFVEIDVNIGDVAT</sequence>
<dbReference type="PROSITE" id="PS50914">
    <property type="entry name" value="BON"/>
    <property type="match status" value="2"/>
</dbReference>
<evidence type="ECO:0000313" key="2">
    <source>
        <dbReference type="EMBL" id="MFC5502122.1"/>
    </source>
</evidence>
<feature type="domain" description="BON" evidence="1">
    <location>
        <begin position="193"/>
        <end position="261"/>
    </location>
</feature>
<dbReference type="PANTHER" id="PTHR34606">
    <property type="entry name" value="BON DOMAIN-CONTAINING PROTEIN"/>
    <property type="match status" value="1"/>
</dbReference>
<gene>
    <name evidence="2" type="ORF">ACFPJ4_07715</name>
</gene>
<comment type="caution">
    <text evidence="2">The sequence shown here is derived from an EMBL/GenBank/DDBJ whole genome shotgun (WGS) entry which is preliminary data.</text>
</comment>
<dbReference type="PANTHER" id="PTHR34606:SF15">
    <property type="entry name" value="BON DOMAIN-CONTAINING PROTEIN"/>
    <property type="match status" value="1"/>
</dbReference>
<protein>
    <submittedName>
        <fullName evidence="2">BON domain-containing protein</fullName>
    </submittedName>
</protein>
<proteinExistence type="predicted"/>
<reference evidence="3" key="1">
    <citation type="journal article" date="2019" name="Int. J. Syst. Evol. Microbiol.">
        <title>The Global Catalogue of Microorganisms (GCM) 10K type strain sequencing project: providing services to taxonomists for standard genome sequencing and annotation.</title>
        <authorList>
            <consortium name="The Broad Institute Genomics Platform"/>
            <consortium name="The Broad Institute Genome Sequencing Center for Infectious Disease"/>
            <person name="Wu L."/>
            <person name="Ma J."/>
        </authorList>
    </citation>
    <scope>NUCLEOTIDE SEQUENCE [LARGE SCALE GENOMIC DNA]</scope>
    <source>
        <strain evidence="3">CGMCC 4.6997</strain>
    </source>
</reference>
<dbReference type="EMBL" id="JBHSMG010000002">
    <property type="protein sequence ID" value="MFC5502122.1"/>
    <property type="molecule type" value="Genomic_DNA"/>
</dbReference>
<evidence type="ECO:0000313" key="3">
    <source>
        <dbReference type="Proteomes" id="UP001596039"/>
    </source>
</evidence>
<dbReference type="Proteomes" id="UP001596039">
    <property type="component" value="Unassembled WGS sequence"/>
</dbReference>
<dbReference type="InterPro" id="IPR051686">
    <property type="entry name" value="Lipoprotein_DolP"/>
</dbReference>
<dbReference type="Gene3D" id="3.30.1340.30">
    <property type="match status" value="2"/>
</dbReference>